<evidence type="ECO:0000256" key="11">
    <source>
        <dbReference type="ARBA" id="ARBA00030193"/>
    </source>
</evidence>
<dbReference type="GO" id="GO:0046654">
    <property type="term" value="P:tetrahydrofolate biosynthetic process"/>
    <property type="evidence" value="ECO:0007669"/>
    <property type="project" value="UniProtKB-UniPathway"/>
</dbReference>
<evidence type="ECO:0000256" key="2">
    <source>
        <dbReference type="ARBA" id="ARBA00001946"/>
    </source>
</evidence>
<sequence length="338" mass="38364">MDFYGTSHEIKKLVVLLVEEKAQFRVRGNEISVVATTAILKQLISKWPAVFETDTKILRSILQDSRVFFKGNNFSFDVTTDPLIYSILNITPDSFYDGGVNTDIEMVLRKIEKEKQAGASIFELGGKSSKPNFADISAEEEWARIAPYIKEIKKSFPDIILALDSNTDDVIERALNEGIQIINDIDGFESERKLELVSEYHPAVVTMFNGRNNPENSQTFQKDLKKYFMNSIAKLSECGLDMSSIVIDPGVGFSNVRVLKFDLLKMKAIELLSELNVPLMIAISRKSFTSKLFDLKEDERLIPTLLFESCMVRAGGRILRVHDVKETKEMIEILKIFK</sequence>
<evidence type="ECO:0000256" key="7">
    <source>
        <dbReference type="ARBA" id="ARBA00022679"/>
    </source>
</evidence>
<keyword evidence="8" id="KW-0479">Metal-binding</keyword>
<evidence type="ECO:0000256" key="1">
    <source>
        <dbReference type="ARBA" id="ARBA00000012"/>
    </source>
</evidence>
<proteinExistence type="inferred from homology"/>
<keyword evidence="14" id="KW-1185">Reference proteome</keyword>
<dbReference type="SUPFAM" id="SSF51717">
    <property type="entry name" value="Dihydropteroate synthetase-like"/>
    <property type="match status" value="1"/>
</dbReference>
<dbReference type="GO" id="GO:0046656">
    <property type="term" value="P:folic acid biosynthetic process"/>
    <property type="evidence" value="ECO:0007669"/>
    <property type="project" value="UniProtKB-KW"/>
</dbReference>
<dbReference type="STRING" id="1423725.FC19_GL000599"/>
<comment type="pathway">
    <text evidence="3">Cofactor biosynthesis; tetrahydrofolate biosynthesis; 7,8-dihydrofolate from 2-amino-4-hydroxy-6-hydroxymethyl-7,8-dihydropteridine diphosphate and 4-aminobenzoate: step 1/2.</text>
</comment>
<comment type="catalytic activity">
    <reaction evidence="1">
        <text>(7,8-dihydropterin-6-yl)methyl diphosphate + 4-aminobenzoate = 7,8-dihydropteroate + diphosphate</text>
        <dbReference type="Rhea" id="RHEA:19949"/>
        <dbReference type="ChEBI" id="CHEBI:17836"/>
        <dbReference type="ChEBI" id="CHEBI:17839"/>
        <dbReference type="ChEBI" id="CHEBI:33019"/>
        <dbReference type="ChEBI" id="CHEBI:72950"/>
        <dbReference type="EC" id="2.5.1.15"/>
    </reaction>
</comment>
<reference evidence="13 14" key="1">
    <citation type="journal article" date="2015" name="Genome Announc.">
        <title>Expanding the biotechnology potential of lactobacilli through comparative genomics of 213 strains and associated genera.</title>
        <authorList>
            <person name="Sun Z."/>
            <person name="Harris H.M."/>
            <person name="McCann A."/>
            <person name="Guo C."/>
            <person name="Argimon S."/>
            <person name="Zhang W."/>
            <person name="Yang X."/>
            <person name="Jeffery I.B."/>
            <person name="Cooney J.C."/>
            <person name="Kagawa T.F."/>
            <person name="Liu W."/>
            <person name="Song Y."/>
            <person name="Salvetti E."/>
            <person name="Wrobel A."/>
            <person name="Rasinkangas P."/>
            <person name="Parkhill J."/>
            <person name="Rea M.C."/>
            <person name="O'Sullivan O."/>
            <person name="Ritari J."/>
            <person name="Douillard F.P."/>
            <person name="Paul Ross R."/>
            <person name="Yang R."/>
            <person name="Briner A.E."/>
            <person name="Felis G.E."/>
            <person name="de Vos W.M."/>
            <person name="Barrangou R."/>
            <person name="Klaenhammer T.R."/>
            <person name="Caufield P.W."/>
            <person name="Cui Y."/>
            <person name="Zhang H."/>
            <person name="O'Toole P.W."/>
        </authorList>
    </citation>
    <scope>NUCLEOTIDE SEQUENCE [LARGE SCALE GENOMIC DNA]</scope>
    <source>
        <strain evidence="13 14">DSM 21051</strain>
    </source>
</reference>
<dbReference type="EC" id="2.5.1.15" evidence="5"/>
<keyword evidence="10" id="KW-0289">Folate biosynthesis</keyword>
<dbReference type="GO" id="GO:0046872">
    <property type="term" value="F:metal ion binding"/>
    <property type="evidence" value="ECO:0007669"/>
    <property type="project" value="UniProtKB-KW"/>
</dbReference>
<name>A0A0R2CWZ4_9LACO</name>
<comment type="cofactor">
    <cofactor evidence="2">
        <name>Mg(2+)</name>
        <dbReference type="ChEBI" id="CHEBI:18420"/>
    </cofactor>
</comment>
<organism evidence="13 14">
    <name type="scientific">Liquorilactobacillus aquaticus DSM 21051</name>
    <dbReference type="NCBI Taxonomy" id="1423725"/>
    <lineage>
        <taxon>Bacteria</taxon>
        <taxon>Bacillati</taxon>
        <taxon>Bacillota</taxon>
        <taxon>Bacilli</taxon>
        <taxon>Lactobacillales</taxon>
        <taxon>Lactobacillaceae</taxon>
        <taxon>Liquorilactobacillus</taxon>
    </lineage>
</organism>
<dbReference type="NCBIfam" id="TIGR01496">
    <property type="entry name" value="DHPS"/>
    <property type="match status" value="1"/>
</dbReference>
<dbReference type="PATRIC" id="fig|1423725.3.peg.619"/>
<dbReference type="InterPro" id="IPR011005">
    <property type="entry name" value="Dihydropteroate_synth-like_sf"/>
</dbReference>
<evidence type="ECO:0000313" key="14">
    <source>
        <dbReference type="Proteomes" id="UP000051015"/>
    </source>
</evidence>
<dbReference type="EMBL" id="AYZD01000015">
    <property type="protein sequence ID" value="KRM96312.1"/>
    <property type="molecule type" value="Genomic_DNA"/>
</dbReference>
<evidence type="ECO:0000256" key="4">
    <source>
        <dbReference type="ARBA" id="ARBA00009503"/>
    </source>
</evidence>
<dbReference type="InterPro" id="IPR000489">
    <property type="entry name" value="Pterin-binding_dom"/>
</dbReference>
<evidence type="ECO:0000256" key="3">
    <source>
        <dbReference type="ARBA" id="ARBA00004763"/>
    </source>
</evidence>
<evidence type="ECO:0000256" key="10">
    <source>
        <dbReference type="ARBA" id="ARBA00022909"/>
    </source>
</evidence>
<protein>
    <recommendedName>
        <fullName evidence="6">Dihydropteroate synthase</fullName>
        <ecNumber evidence="5">2.5.1.15</ecNumber>
    </recommendedName>
    <alternativeName>
        <fullName evidence="11">Dihydropteroate pyrophosphorylase</fullName>
    </alternativeName>
</protein>
<gene>
    <name evidence="13" type="ORF">FC19_GL000599</name>
</gene>
<evidence type="ECO:0000256" key="9">
    <source>
        <dbReference type="ARBA" id="ARBA00022842"/>
    </source>
</evidence>
<keyword evidence="9" id="KW-0460">Magnesium</keyword>
<dbReference type="GO" id="GO:0004156">
    <property type="term" value="F:dihydropteroate synthase activity"/>
    <property type="evidence" value="ECO:0007669"/>
    <property type="project" value="UniProtKB-EC"/>
</dbReference>
<dbReference type="PANTHER" id="PTHR20941:SF1">
    <property type="entry name" value="FOLIC ACID SYNTHESIS PROTEIN FOL1"/>
    <property type="match status" value="1"/>
</dbReference>
<comment type="caution">
    <text evidence="13">The sequence shown here is derived from an EMBL/GenBank/DDBJ whole genome shotgun (WGS) entry which is preliminary data.</text>
</comment>
<evidence type="ECO:0000259" key="12">
    <source>
        <dbReference type="PROSITE" id="PS50972"/>
    </source>
</evidence>
<feature type="domain" description="Pterin-binding" evidence="12">
    <location>
        <begin position="82"/>
        <end position="332"/>
    </location>
</feature>
<evidence type="ECO:0000256" key="5">
    <source>
        <dbReference type="ARBA" id="ARBA00012458"/>
    </source>
</evidence>
<comment type="similarity">
    <text evidence="4">Belongs to the DHPS family.</text>
</comment>
<dbReference type="PANTHER" id="PTHR20941">
    <property type="entry name" value="FOLATE SYNTHESIS PROTEINS"/>
    <property type="match status" value="1"/>
</dbReference>
<keyword evidence="7" id="KW-0808">Transferase</keyword>
<dbReference type="InterPro" id="IPR006390">
    <property type="entry name" value="DHP_synth_dom"/>
</dbReference>
<dbReference type="GO" id="GO:0005829">
    <property type="term" value="C:cytosol"/>
    <property type="evidence" value="ECO:0007669"/>
    <property type="project" value="TreeGrafter"/>
</dbReference>
<dbReference type="PROSITE" id="PS50972">
    <property type="entry name" value="PTERIN_BINDING"/>
    <property type="match status" value="1"/>
</dbReference>
<dbReference type="UniPathway" id="UPA00077">
    <property type="reaction ID" value="UER00156"/>
</dbReference>
<dbReference type="InterPro" id="IPR045031">
    <property type="entry name" value="DHP_synth-like"/>
</dbReference>
<evidence type="ECO:0000256" key="8">
    <source>
        <dbReference type="ARBA" id="ARBA00022723"/>
    </source>
</evidence>
<dbReference type="AlphaFoldDB" id="A0A0R2CWZ4"/>
<dbReference type="Pfam" id="PF00809">
    <property type="entry name" value="Pterin_bind"/>
    <property type="match status" value="1"/>
</dbReference>
<accession>A0A0R2CWZ4</accession>
<evidence type="ECO:0000256" key="6">
    <source>
        <dbReference type="ARBA" id="ARBA00016919"/>
    </source>
</evidence>
<dbReference type="Gene3D" id="3.20.20.20">
    <property type="entry name" value="Dihydropteroate synthase-like"/>
    <property type="match status" value="1"/>
</dbReference>
<evidence type="ECO:0000313" key="13">
    <source>
        <dbReference type="EMBL" id="KRM96312.1"/>
    </source>
</evidence>
<dbReference type="Proteomes" id="UP000051015">
    <property type="component" value="Unassembled WGS sequence"/>
</dbReference>